<dbReference type="GO" id="GO:0050848">
    <property type="term" value="P:regulation of calcium-mediated signaling"/>
    <property type="evidence" value="ECO:0007669"/>
    <property type="project" value="TreeGrafter"/>
</dbReference>
<keyword evidence="1" id="KW-0472">Membrane</keyword>
<dbReference type="InterPro" id="IPR001414">
    <property type="entry name" value="GPR143"/>
</dbReference>
<dbReference type="GO" id="GO:0032438">
    <property type="term" value="P:melanosome organization"/>
    <property type="evidence" value="ECO:0007669"/>
    <property type="project" value="TreeGrafter"/>
</dbReference>
<evidence type="ECO:0000313" key="3">
    <source>
        <dbReference type="Proteomes" id="UP001107558"/>
    </source>
</evidence>
<feature type="transmembrane region" description="Helical" evidence="1">
    <location>
        <begin position="108"/>
        <end position="133"/>
    </location>
</feature>
<dbReference type="GO" id="GO:0005886">
    <property type="term" value="C:plasma membrane"/>
    <property type="evidence" value="ECO:0007669"/>
    <property type="project" value="TreeGrafter"/>
</dbReference>
<feature type="transmembrane region" description="Helical" evidence="1">
    <location>
        <begin position="193"/>
        <end position="213"/>
    </location>
</feature>
<dbReference type="GO" id="GO:0072544">
    <property type="term" value="F:L-DOPA binding"/>
    <property type="evidence" value="ECO:0007669"/>
    <property type="project" value="InterPro"/>
</dbReference>
<dbReference type="Proteomes" id="UP001107558">
    <property type="component" value="Chromosome 1"/>
</dbReference>
<keyword evidence="1" id="KW-0812">Transmembrane</keyword>
<dbReference type="GO" id="GO:0035240">
    <property type="term" value="F:dopamine binding"/>
    <property type="evidence" value="ECO:0007669"/>
    <property type="project" value="InterPro"/>
</dbReference>
<reference evidence="2" key="1">
    <citation type="submission" date="2021-03" db="EMBL/GenBank/DDBJ databases">
        <title>Chromosome level genome of the anhydrobiotic midge Polypedilum vanderplanki.</title>
        <authorList>
            <person name="Yoshida Y."/>
            <person name="Kikawada T."/>
            <person name="Gusev O."/>
        </authorList>
    </citation>
    <scope>NUCLEOTIDE SEQUENCE</scope>
    <source>
        <strain evidence="2">NIAS01</strain>
        <tissue evidence="2">Whole body or cell culture</tissue>
    </source>
</reference>
<proteinExistence type="predicted"/>
<dbReference type="Gene3D" id="1.20.1070.10">
    <property type="entry name" value="Rhodopsin 7-helix transmembrane proteins"/>
    <property type="match status" value="1"/>
</dbReference>
<sequence length="393" mass="45858">MADPTIQSFCCHHKNNSHSAYRLMNEFNKDSYLIISLISSVVGIIGSFYQIFVRKNDQEANTTRSLTGRRIIICLAYADLFASCGIFVRTALWTFFKRIMPFDDDNSSVIFCSISSAFIQTFYTATWLFTFVYAYNMKKALKNQTISILNVNYIVWCMSVLFTAIGTTTLYYPDADCHDIHDMKTALFRVMPNYLLNYGPILFVMIINPIIYIQCSKEVDRQLILRYGQYTNNERNIHDLFKIKFSLINIIFYICWLPNIANAILMWTMWSMLSRRNIIGLIVVINWYIIAIFNPLQAFFNALVYRKWNDKLIGCCSVKSWLSKKFQKLQNGTYTTQIITDTMSFNATESTPLLQQTHVLMTSDDELEQDNDNELQIREHQNFHKFSIQCSLV</sequence>
<feature type="transmembrane region" description="Helical" evidence="1">
    <location>
        <begin position="153"/>
        <end position="173"/>
    </location>
</feature>
<feature type="transmembrane region" description="Helical" evidence="1">
    <location>
        <begin position="250"/>
        <end position="272"/>
    </location>
</feature>
<dbReference type="GO" id="GO:0072545">
    <property type="term" value="F:L-tyrosine binding"/>
    <property type="evidence" value="ECO:0007669"/>
    <property type="project" value="InterPro"/>
</dbReference>
<organism evidence="2 3">
    <name type="scientific">Polypedilum vanderplanki</name>
    <name type="common">Sleeping chironomid midge</name>
    <dbReference type="NCBI Taxonomy" id="319348"/>
    <lineage>
        <taxon>Eukaryota</taxon>
        <taxon>Metazoa</taxon>
        <taxon>Ecdysozoa</taxon>
        <taxon>Arthropoda</taxon>
        <taxon>Hexapoda</taxon>
        <taxon>Insecta</taxon>
        <taxon>Pterygota</taxon>
        <taxon>Neoptera</taxon>
        <taxon>Endopterygota</taxon>
        <taxon>Diptera</taxon>
        <taxon>Nematocera</taxon>
        <taxon>Chironomoidea</taxon>
        <taxon>Chironomidae</taxon>
        <taxon>Chironominae</taxon>
        <taxon>Polypedilum</taxon>
        <taxon>Polypedilum</taxon>
    </lineage>
</organism>
<dbReference type="EMBL" id="JADBJN010000001">
    <property type="protein sequence ID" value="KAG5685067.1"/>
    <property type="molecule type" value="Genomic_DNA"/>
</dbReference>
<dbReference type="PRINTS" id="PR00965">
    <property type="entry name" value="OCULARALBNSM"/>
</dbReference>
<gene>
    <name evidence="2" type="ORF">PVAND_014268</name>
</gene>
<keyword evidence="3" id="KW-1185">Reference proteome</keyword>
<accession>A0A9J6CTL6</accession>
<feature type="transmembrane region" description="Helical" evidence="1">
    <location>
        <begin position="72"/>
        <end position="96"/>
    </location>
</feature>
<dbReference type="AlphaFoldDB" id="A0A9J6CTL6"/>
<dbReference type="OrthoDB" id="10069455at2759"/>
<feature type="transmembrane region" description="Helical" evidence="1">
    <location>
        <begin position="278"/>
        <end position="304"/>
    </location>
</feature>
<evidence type="ECO:0000313" key="2">
    <source>
        <dbReference type="EMBL" id="KAG5685067.1"/>
    </source>
</evidence>
<feature type="transmembrane region" description="Helical" evidence="1">
    <location>
        <begin position="32"/>
        <end position="52"/>
    </location>
</feature>
<protein>
    <submittedName>
        <fullName evidence="2">Uncharacterized protein</fullName>
    </submittedName>
</protein>
<evidence type="ECO:0000256" key="1">
    <source>
        <dbReference type="SAM" id="Phobius"/>
    </source>
</evidence>
<dbReference type="PANTHER" id="PTHR15177:SF2">
    <property type="entry name" value="G-PROTEIN COUPLED RECEPTOR 143"/>
    <property type="match status" value="1"/>
</dbReference>
<dbReference type="Pfam" id="PF02101">
    <property type="entry name" value="Ocular_alb"/>
    <property type="match status" value="1"/>
</dbReference>
<comment type="caution">
    <text evidence="2">The sequence shown here is derived from an EMBL/GenBank/DDBJ whole genome shotgun (WGS) entry which is preliminary data.</text>
</comment>
<dbReference type="GO" id="GO:0035643">
    <property type="term" value="F:L-DOPA receptor activity"/>
    <property type="evidence" value="ECO:0007669"/>
    <property type="project" value="TreeGrafter"/>
</dbReference>
<dbReference type="PANTHER" id="PTHR15177">
    <property type="entry name" value="G-PROTEIN COUPLED RECEPTOR 143"/>
    <property type="match status" value="1"/>
</dbReference>
<name>A0A9J6CTL6_POLVA</name>
<keyword evidence="1" id="KW-1133">Transmembrane helix</keyword>